<keyword evidence="2" id="KW-1185">Reference proteome</keyword>
<dbReference type="InterPro" id="IPR036865">
    <property type="entry name" value="CRAL-TRIO_dom_sf"/>
</dbReference>
<dbReference type="SUPFAM" id="SSF52087">
    <property type="entry name" value="CRAL/TRIO domain"/>
    <property type="match status" value="1"/>
</dbReference>
<name>A0A9N8DE19_9STRA</name>
<accession>A0A9N8DE19</accession>
<protein>
    <submittedName>
        <fullName evidence="1">Uncharacterized protein</fullName>
    </submittedName>
</protein>
<dbReference type="AlphaFoldDB" id="A0A9N8DE19"/>
<dbReference type="OrthoDB" id="6682367at2759"/>
<gene>
    <name evidence="1" type="ORF">SEMRO_29_G019170.1</name>
</gene>
<dbReference type="EMBL" id="CAICTM010000029">
    <property type="protein sequence ID" value="CAB9497974.1"/>
    <property type="molecule type" value="Genomic_DNA"/>
</dbReference>
<reference evidence="1" key="1">
    <citation type="submission" date="2020-06" db="EMBL/GenBank/DDBJ databases">
        <authorList>
            <consortium name="Plant Systems Biology data submission"/>
        </authorList>
    </citation>
    <scope>NUCLEOTIDE SEQUENCE</scope>
    <source>
        <strain evidence="1">D6</strain>
    </source>
</reference>
<proteinExistence type="predicted"/>
<evidence type="ECO:0000313" key="1">
    <source>
        <dbReference type="EMBL" id="CAB9497974.1"/>
    </source>
</evidence>
<sequence length="261" mass="30433">MMLSEEEQRWTWELKQAMQHRPNLDEENDMWLAHYCIIAQGDLSNALKRITRIQAFQKQYGVNNSVEQCVEMLSKLFELMPGGILYLDVDPMKNEGLHIMNSGKHNQIAAMETEENWKTCLVGFYYYFLVCQPTLATIRNGQYTMADFGSFDWDNLKLEFFYKYNLEFGDMYPVQCSKFLVFNTGTIANVMFSLTKHIFPPAIMSKVELGCTVPLGEENEAPRSLSEMYLQPSLLEANNRMLSRARELMTLRTKMEAHFQF</sequence>
<comment type="caution">
    <text evidence="1">The sequence shown here is derived from an EMBL/GenBank/DDBJ whole genome shotgun (WGS) entry which is preliminary data.</text>
</comment>
<evidence type="ECO:0000313" key="2">
    <source>
        <dbReference type="Proteomes" id="UP001153069"/>
    </source>
</evidence>
<dbReference type="Gene3D" id="3.40.525.10">
    <property type="entry name" value="CRAL-TRIO lipid binding domain"/>
    <property type="match status" value="1"/>
</dbReference>
<organism evidence="1 2">
    <name type="scientific">Seminavis robusta</name>
    <dbReference type="NCBI Taxonomy" id="568900"/>
    <lineage>
        <taxon>Eukaryota</taxon>
        <taxon>Sar</taxon>
        <taxon>Stramenopiles</taxon>
        <taxon>Ochrophyta</taxon>
        <taxon>Bacillariophyta</taxon>
        <taxon>Bacillariophyceae</taxon>
        <taxon>Bacillariophycidae</taxon>
        <taxon>Naviculales</taxon>
        <taxon>Naviculaceae</taxon>
        <taxon>Seminavis</taxon>
    </lineage>
</organism>
<dbReference type="Proteomes" id="UP001153069">
    <property type="component" value="Unassembled WGS sequence"/>
</dbReference>